<reference evidence="2 3" key="1">
    <citation type="submission" date="2024-02" db="EMBL/GenBank/DDBJ databases">
        <authorList>
            <person name="Chen Y."/>
            <person name="Shah S."/>
            <person name="Dougan E. K."/>
            <person name="Thang M."/>
            <person name="Chan C."/>
        </authorList>
    </citation>
    <scope>NUCLEOTIDE SEQUENCE [LARGE SCALE GENOMIC DNA]</scope>
</reference>
<feature type="region of interest" description="Disordered" evidence="1">
    <location>
        <begin position="901"/>
        <end position="977"/>
    </location>
</feature>
<protein>
    <submittedName>
        <fullName evidence="2">Uncharacterized protein</fullName>
    </submittedName>
</protein>
<accession>A0ABP0JNC5</accession>
<proteinExistence type="predicted"/>
<feature type="non-terminal residue" evidence="2">
    <location>
        <position position="1"/>
    </location>
</feature>
<comment type="caution">
    <text evidence="2">The sequence shown here is derived from an EMBL/GenBank/DDBJ whole genome shotgun (WGS) entry which is preliminary data.</text>
</comment>
<organism evidence="2 3">
    <name type="scientific">Durusdinium trenchii</name>
    <dbReference type="NCBI Taxonomy" id="1381693"/>
    <lineage>
        <taxon>Eukaryota</taxon>
        <taxon>Sar</taxon>
        <taxon>Alveolata</taxon>
        <taxon>Dinophyceae</taxon>
        <taxon>Suessiales</taxon>
        <taxon>Symbiodiniaceae</taxon>
        <taxon>Durusdinium</taxon>
    </lineage>
</organism>
<keyword evidence="3" id="KW-1185">Reference proteome</keyword>
<dbReference type="EMBL" id="CAXAMM010007978">
    <property type="protein sequence ID" value="CAK9015941.1"/>
    <property type="molecule type" value="Genomic_DNA"/>
</dbReference>
<evidence type="ECO:0000256" key="1">
    <source>
        <dbReference type="SAM" id="MobiDB-lite"/>
    </source>
</evidence>
<feature type="compositionally biased region" description="Low complexity" evidence="1">
    <location>
        <begin position="941"/>
        <end position="953"/>
    </location>
</feature>
<name>A0ABP0JNC5_9DINO</name>
<dbReference type="Proteomes" id="UP001642464">
    <property type="component" value="Unassembled WGS sequence"/>
</dbReference>
<feature type="compositionally biased region" description="Acidic residues" evidence="1">
    <location>
        <begin position="920"/>
        <end position="940"/>
    </location>
</feature>
<evidence type="ECO:0000313" key="2">
    <source>
        <dbReference type="EMBL" id="CAK9015941.1"/>
    </source>
</evidence>
<evidence type="ECO:0000313" key="3">
    <source>
        <dbReference type="Proteomes" id="UP001642464"/>
    </source>
</evidence>
<gene>
    <name evidence="2" type="ORF">SCF082_LOCUS12970</name>
</gene>
<sequence length="1022" mass="103518">EGTTTDRDLTINGSVTTSGGDGAINLFAGDSVIVAATGLVHASNAGEVTILAGTNFNKGGSPENGTATGSVQMASGAVVGSDDGNVVVRAPGDVEVALINADLDGDGTRGNITVQADFDGVEGGLSDGDGAIRDALAGDLLAASGIGATDDIDSDLDTVSITNTTDGNVVVTEIAGMGDNDLTVLNATNMQDDIDIRTIDGQLTVTGPVSTTGAGAITLVAGDSDNDGNGDLLVNGAITGENGTVSLQSVGNDVRFSAAGDVTTTSGQIDVTAGSMTQDGEIFQEDGSVLDAGDDRITLTAFGNVTLGQVKTLSTADDAVTISTTRGVIDGGDSGGADIDVSQGRVVIQAVEGVGDTNAIETQAGSIDLTNTTSGDVQINETDDVTIFGIDQAGPGDVTVTSGGTQTVTSDGTGITAASGNILLDANGVESSIVIESTVQTTVGMVQLQADQDIVLTSTGIVQTTSGNIDLEADTDAEDLALRAATGIGSDNAIETSVSQLAAFNQIAGNIRIDNSSGSLLTIGVVDGLSGVTQGGTAGGWIEVNHIGALTVDAPVVNVSGGGIVLTAASNGGGDDDLTINDVVMAPGENGDILFLVDDGLYINDSGSELDIYGKSVTGHAGGKVIFSDDVIVASFTGSITQPTPEITSVTTPQVTATGIAVVETEFGREDESNFTFVFVWDPEEGVFDELSSGDAIVSDDTGGVIGVVPTDGPNTVTVDNFYPANPNEANPSADIPITVILFDDPNITFTSAGVDLGVTMVTSLASVPGEGLVGFAVFDLSIEVPPIEAPRISFSEAAEDESASTIDVGTTVELQSVADFLAVSSERVVIIERIGPDGKVARDADGEPIREELYGEEAQQVLADLPGLFMKLKEGHWRIYMKEGDDAQQQLVRDVELHDGRPAAGDAGTQDRPPTGESDVMEDATPMDDAANDDADDAGQDANADADNSNAALPVPENVPQGDGPVLEPARGRQAEHGTNANVTAAAGMGLATVTPRSAVQSLHVAVNRALRVVRSWSLLR</sequence>